<accession>A0A5S9INJ7</accession>
<reference evidence="1 2" key="1">
    <citation type="submission" date="2019-08" db="EMBL/GenBank/DDBJ databases">
        <title>Complete genome sequence of Candidatus Uab amorphum.</title>
        <authorList>
            <person name="Shiratori T."/>
            <person name="Suzuki S."/>
            <person name="Kakizawa Y."/>
            <person name="Ishida K."/>
        </authorList>
    </citation>
    <scope>NUCLEOTIDE SEQUENCE [LARGE SCALE GENOMIC DNA]</scope>
    <source>
        <strain evidence="1 2">SRT547</strain>
    </source>
</reference>
<keyword evidence="2" id="KW-1185">Reference proteome</keyword>
<name>A0A5S9INJ7_UABAM</name>
<dbReference type="AlphaFoldDB" id="A0A5S9INJ7"/>
<evidence type="ECO:0000313" key="2">
    <source>
        <dbReference type="Proteomes" id="UP000326354"/>
    </source>
</evidence>
<evidence type="ECO:0008006" key="3">
    <source>
        <dbReference type="Google" id="ProtNLM"/>
    </source>
</evidence>
<protein>
    <recommendedName>
        <fullName evidence="3">3-keto-disaccharide hydrolase domain-containing protein</fullName>
    </recommendedName>
</protein>
<dbReference type="RefSeq" id="WP_151968939.1">
    <property type="nucleotide sequence ID" value="NZ_AP019860.1"/>
</dbReference>
<sequence>MRYVFCVVLFLSVTFSQELPLPPRPQNAASGSEFIEMIVNLPLEKREEVIFQEIVKGNVPEFLRKMIPVTVQEGSTTVRYYVTCDYMCVGDNSDYFLTPMTPLLAQRLADYMDCSLPTTKMVDDIWAQAVVKMSPRSIPPAPDMTTVPVFARHNRMVYAQRLEFLPQYPLGSLVAGNKKDVVVTTRLVTTPKRVAIYGWHRTNGKNIQPLYLGHIDTYADYSHGIRFVLNSITLNGQQRKMREVLGDTKVSGILSKEGKLLNSRYPIAVSLPVKESFPAYGRDLCMWQDKFTSPETVAVKGESVATICDPSGGVDTISLKTTQKSMYIAADIYCEYRPELTTQGFERVGIFVRDNGNGVFEHSSYKGSCYGMAWDSHDGRLWCFRVDSGKIVDLSEVPIYMANSQWRTMKIETKGSDITFILDGKIVTSIKDTKYDGGSCGVGYHEYFSDNKLIKGTRVKSFSADVLD</sequence>
<dbReference type="Gene3D" id="2.60.120.560">
    <property type="entry name" value="Exo-inulinase, domain 1"/>
    <property type="match status" value="1"/>
</dbReference>
<dbReference type="OrthoDB" id="262081at2"/>
<proteinExistence type="predicted"/>
<dbReference type="Proteomes" id="UP000326354">
    <property type="component" value="Chromosome"/>
</dbReference>
<gene>
    <name evidence="1" type="ORF">UABAM_03168</name>
</gene>
<dbReference type="KEGG" id="uam:UABAM_03168"/>
<dbReference type="EMBL" id="AP019860">
    <property type="protein sequence ID" value="BBM84807.1"/>
    <property type="molecule type" value="Genomic_DNA"/>
</dbReference>
<evidence type="ECO:0000313" key="1">
    <source>
        <dbReference type="EMBL" id="BBM84807.1"/>
    </source>
</evidence>
<organism evidence="1 2">
    <name type="scientific">Uabimicrobium amorphum</name>
    <dbReference type="NCBI Taxonomy" id="2596890"/>
    <lineage>
        <taxon>Bacteria</taxon>
        <taxon>Pseudomonadati</taxon>
        <taxon>Planctomycetota</taxon>
        <taxon>Candidatus Uabimicrobiia</taxon>
        <taxon>Candidatus Uabimicrobiales</taxon>
        <taxon>Candidatus Uabimicrobiaceae</taxon>
        <taxon>Candidatus Uabimicrobium</taxon>
    </lineage>
</organism>